<comment type="caution">
    <text evidence="1">The sequence shown here is derived from an EMBL/GenBank/DDBJ whole genome shotgun (WGS) entry which is preliminary data.</text>
</comment>
<dbReference type="AlphaFoldDB" id="A0A3M7P810"/>
<accession>A0A3M7P810</accession>
<evidence type="ECO:0000313" key="1">
    <source>
        <dbReference type="EMBL" id="RMZ95109.1"/>
    </source>
</evidence>
<organism evidence="1 2">
    <name type="scientific">Brachionus plicatilis</name>
    <name type="common">Marine rotifer</name>
    <name type="synonym">Brachionus muelleri</name>
    <dbReference type="NCBI Taxonomy" id="10195"/>
    <lineage>
        <taxon>Eukaryota</taxon>
        <taxon>Metazoa</taxon>
        <taxon>Spiralia</taxon>
        <taxon>Gnathifera</taxon>
        <taxon>Rotifera</taxon>
        <taxon>Eurotatoria</taxon>
        <taxon>Monogononta</taxon>
        <taxon>Pseudotrocha</taxon>
        <taxon>Ploima</taxon>
        <taxon>Brachionidae</taxon>
        <taxon>Brachionus</taxon>
    </lineage>
</organism>
<sequence length="210" mass="24255">MDKIGLFEKKNTTVNEYTLVMDGDRAYQSNKRAVTRGIWHSLRLMRMIQTWLTNLSKMNMNNTETLKILILTINQYHLIKKLQIEHLAIKLDIDLIGRWSRIADMISDYQPTLTILANFLQKNQGNSWIILNGHTSKKFKEKKKLFSFKLGQKRRVVSTNFSTTGLFDYSALQADSLNRGCAPDPIQSPSHNQINIKYRILSITDGHLSV</sequence>
<evidence type="ECO:0000313" key="2">
    <source>
        <dbReference type="Proteomes" id="UP000276133"/>
    </source>
</evidence>
<gene>
    <name evidence="1" type="ORF">BpHYR1_045926</name>
</gene>
<proteinExistence type="predicted"/>
<name>A0A3M7P810_BRAPC</name>
<dbReference type="Proteomes" id="UP000276133">
    <property type="component" value="Unassembled WGS sequence"/>
</dbReference>
<keyword evidence="2" id="KW-1185">Reference proteome</keyword>
<dbReference type="EMBL" id="REGN01012585">
    <property type="protein sequence ID" value="RMZ95109.1"/>
    <property type="molecule type" value="Genomic_DNA"/>
</dbReference>
<protein>
    <submittedName>
        <fullName evidence="1">Uncharacterized protein</fullName>
    </submittedName>
</protein>
<reference evidence="1 2" key="1">
    <citation type="journal article" date="2018" name="Sci. Rep.">
        <title>Genomic signatures of local adaptation to the degree of environmental predictability in rotifers.</title>
        <authorList>
            <person name="Franch-Gras L."/>
            <person name="Hahn C."/>
            <person name="Garcia-Roger E.M."/>
            <person name="Carmona M.J."/>
            <person name="Serra M."/>
            <person name="Gomez A."/>
        </authorList>
    </citation>
    <scope>NUCLEOTIDE SEQUENCE [LARGE SCALE GENOMIC DNA]</scope>
    <source>
        <strain evidence="1">HYR1</strain>
    </source>
</reference>